<evidence type="ECO:0008006" key="4">
    <source>
        <dbReference type="Google" id="ProtNLM"/>
    </source>
</evidence>
<evidence type="ECO:0000313" key="2">
    <source>
        <dbReference type="EMBL" id="RTJ93409.1"/>
    </source>
</evidence>
<comment type="caution">
    <text evidence="2">The sequence shown here is derived from an EMBL/GenBank/DDBJ whole genome shotgun (WGS) entry which is preliminary data.</text>
</comment>
<name>A0A1E7NKN1_CAMJU</name>
<dbReference type="RefSeq" id="WP_002871457.1">
    <property type="nucleotide sequence ID" value="NZ_CAKJUK010000003.1"/>
</dbReference>
<organism evidence="2 3">
    <name type="scientific">Campylobacter jejuni</name>
    <dbReference type="NCBI Taxonomy" id="197"/>
    <lineage>
        <taxon>Bacteria</taxon>
        <taxon>Pseudomonadati</taxon>
        <taxon>Campylobacterota</taxon>
        <taxon>Epsilonproteobacteria</taxon>
        <taxon>Campylobacterales</taxon>
        <taxon>Campylobacteraceae</taxon>
        <taxon>Campylobacter</taxon>
    </lineage>
</organism>
<gene>
    <name evidence="2" type="ORF">C3H42_09595</name>
    <name evidence="1" type="ORF">JYC20_001741</name>
</gene>
<protein>
    <recommendedName>
        <fullName evidence="4">Cpp21</fullName>
    </recommendedName>
</protein>
<reference evidence="2 3" key="1">
    <citation type="journal article" date="2019" name="Appl. Environ. Microbiol.">
        <title>Population genetics and characterization of Campylobacter jejuni isolates in western jackdaws and game birds in Finland.</title>
        <authorList>
            <person name="Kovanen S."/>
            <person name="Rossi M."/>
            <person name="Pohja-Mykra M."/>
            <person name="Nieminen T."/>
            <person name="Raunio-Saarnisto M."/>
            <person name="Sauvala M."/>
            <person name="Fredriksson-Ahomaa M."/>
            <person name="Hanninen M.L."/>
            <person name="Kivisto R."/>
        </authorList>
    </citation>
    <scope>NUCLEOTIDE SEQUENCE [LARGE SCALE GENOMIC DNA]</scope>
    <source>
        <strain evidence="2 3">CB296</strain>
    </source>
</reference>
<dbReference type="Proteomes" id="UP000735326">
    <property type="component" value="Unassembled WGS sequence"/>
</dbReference>
<reference evidence="1" key="2">
    <citation type="submission" date="2021-02" db="EMBL/GenBank/DDBJ databases">
        <authorList>
            <consortium name="PulseNet: The National Subtyping Network for Foodborne Disease Surveillance"/>
        </authorList>
    </citation>
    <scope>NUCLEOTIDE SEQUENCE</scope>
    <source>
        <strain evidence="1">PNUSAC020384</strain>
    </source>
</reference>
<dbReference type="Proteomes" id="UP000287237">
    <property type="component" value="Unassembled WGS sequence"/>
</dbReference>
<evidence type="ECO:0000313" key="1">
    <source>
        <dbReference type="EMBL" id="EHB2512542.1"/>
    </source>
</evidence>
<proteinExistence type="predicted"/>
<accession>A0A1E7NKN1</accession>
<dbReference type="EMBL" id="AAYVUT010000014">
    <property type="protein sequence ID" value="EHB2512542.1"/>
    <property type="molecule type" value="Genomic_DNA"/>
</dbReference>
<evidence type="ECO:0000313" key="3">
    <source>
        <dbReference type="Proteomes" id="UP000287237"/>
    </source>
</evidence>
<sequence length="220" mass="26281">MPTEQTDLEYLFSKERLESYNNIYEHFDNLKMIASITTKIAILELVLRNLLDKHMKEKDLEWLRNYNEENIKQKIIKLQNKEILDNNQLISRISLGDVIFIIKLEHLEAKIINSSNINFKKYYAHNKEYYFHYVNNKKYKNSFSNIEKANIVLNLLLTIRNRSFHWENLYKTKITNQKALAPRITTKSHNTFIGVMPNKINAFLSDLIESFEKDLNSYLK</sequence>
<dbReference type="AlphaFoldDB" id="A0A1E7NKN1"/>
<dbReference type="EMBL" id="PRCK01000037">
    <property type="protein sequence ID" value="RTJ93409.1"/>
    <property type="molecule type" value="Genomic_DNA"/>
</dbReference>